<keyword evidence="1" id="KW-0812">Transmembrane</keyword>
<keyword evidence="1" id="KW-1133">Transmembrane helix</keyword>
<dbReference type="RefSeq" id="WP_247965830.1">
    <property type="nucleotide sequence ID" value="NZ_CP095873.1"/>
</dbReference>
<protein>
    <submittedName>
        <fullName evidence="2">Uncharacterized protein</fullName>
    </submittedName>
</protein>
<gene>
    <name evidence="2" type="ORF">MXF72_13800</name>
</gene>
<dbReference type="Gene3D" id="3.40.50.300">
    <property type="entry name" value="P-loop containing nucleotide triphosphate hydrolases"/>
    <property type="match status" value="1"/>
</dbReference>
<keyword evidence="1" id="KW-0472">Membrane</keyword>
<evidence type="ECO:0000313" key="2">
    <source>
        <dbReference type="EMBL" id="UPL20478.1"/>
    </source>
</evidence>
<evidence type="ECO:0000313" key="3">
    <source>
        <dbReference type="Proteomes" id="UP000830925"/>
    </source>
</evidence>
<reference evidence="2" key="1">
    <citation type="submission" date="2022-04" db="EMBL/GenBank/DDBJ databases">
        <title>Genomic mining of Alcaligenes faecalis D334 producing ectoin and derivatives.</title>
        <authorList>
            <person name="Doan V.T."/>
            <person name="Quach N.T."/>
            <person name="Vu T.-H.-N."/>
            <person name="Phi Q.-T."/>
        </authorList>
    </citation>
    <scope>NUCLEOTIDE SEQUENCE</scope>
    <source>
        <strain evidence="2">D334</strain>
    </source>
</reference>
<accession>A0AAE9KMN2</accession>
<sequence length="227" mass="25053">MPLPVVAVWIVVAVVAALAGTTVALKWDDIQVQLKGKRLAVLGARGVGKTHLLKFLATGSIPAEYKQTVAPEKASSRRFQLHELDLKVKDSLDVSGDKAAYGEWKELHDQADIVFYLLRADRLIAGDLNVQARVSEDLKHIGGWLEARNPRPRFFIIGTHCDLDVEFRSTTDDKIGDYVDNFRRLPIVTELVARAGGGQQAKVVLGSMKTAQDTEALVYQVFMQVTS</sequence>
<proteinExistence type="predicted"/>
<organism evidence="2 3">
    <name type="scientific">Alcaligenes faecalis</name>
    <dbReference type="NCBI Taxonomy" id="511"/>
    <lineage>
        <taxon>Bacteria</taxon>
        <taxon>Pseudomonadati</taxon>
        <taxon>Pseudomonadota</taxon>
        <taxon>Betaproteobacteria</taxon>
        <taxon>Burkholderiales</taxon>
        <taxon>Alcaligenaceae</taxon>
        <taxon>Alcaligenes</taxon>
    </lineage>
</organism>
<dbReference type="AlphaFoldDB" id="A0AAE9KMN2"/>
<name>A0AAE9KMN2_ALCFA</name>
<feature type="transmembrane region" description="Helical" evidence="1">
    <location>
        <begin position="6"/>
        <end position="25"/>
    </location>
</feature>
<dbReference type="Proteomes" id="UP000830925">
    <property type="component" value="Chromosome"/>
</dbReference>
<dbReference type="EMBL" id="CP095873">
    <property type="protein sequence ID" value="UPL20478.1"/>
    <property type="molecule type" value="Genomic_DNA"/>
</dbReference>
<dbReference type="SUPFAM" id="SSF52540">
    <property type="entry name" value="P-loop containing nucleoside triphosphate hydrolases"/>
    <property type="match status" value="1"/>
</dbReference>
<evidence type="ECO:0000256" key="1">
    <source>
        <dbReference type="SAM" id="Phobius"/>
    </source>
</evidence>
<dbReference type="InterPro" id="IPR027417">
    <property type="entry name" value="P-loop_NTPase"/>
</dbReference>